<dbReference type="RefSeq" id="WP_122330091.1">
    <property type="nucleotide sequence ID" value="NZ_JAQDYY010000001.1"/>
</dbReference>
<evidence type="ECO:0000313" key="2">
    <source>
        <dbReference type="Proteomes" id="UP000266644"/>
    </source>
</evidence>
<proteinExistence type="predicted"/>
<gene>
    <name evidence="1" type="ORF">DW228_06475</name>
</gene>
<dbReference type="EMBL" id="QRJE01000008">
    <property type="protein sequence ID" value="RHH14443.1"/>
    <property type="molecule type" value="Genomic_DNA"/>
</dbReference>
<reference evidence="1 2" key="1">
    <citation type="submission" date="2018-08" db="EMBL/GenBank/DDBJ databases">
        <title>A genome reference for cultivated species of the human gut microbiota.</title>
        <authorList>
            <person name="Zou Y."/>
            <person name="Xue W."/>
            <person name="Luo G."/>
        </authorList>
    </citation>
    <scope>NUCLEOTIDE SEQUENCE [LARGE SCALE GENOMIC DNA]</scope>
    <source>
        <strain evidence="1 2">AM18-6</strain>
    </source>
</reference>
<dbReference type="AlphaFoldDB" id="A0A396C5S9"/>
<accession>A0A396C5S9</accession>
<sequence length="131" mass="15057">MTAKQTYKELVSLQEELAAMQKNFIIETVKSHGGIITFTPEQEDEDNNDTDQELYPMTAIFYDGDQSYPNVSITAVHIFERPEIEDTEIYVDGINQNTYEHQENFNVSSEDYTNVVTFIGTTLGFNNQQQK</sequence>
<name>A0A396C5S9_BACFG</name>
<protein>
    <submittedName>
        <fullName evidence="1">Uncharacterized protein</fullName>
    </submittedName>
</protein>
<dbReference type="Proteomes" id="UP000266644">
    <property type="component" value="Unassembled WGS sequence"/>
</dbReference>
<evidence type="ECO:0000313" key="1">
    <source>
        <dbReference type="EMBL" id="RHH14443.1"/>
    </source>
</evidence>
<organism evidence="1 2">
    <name type="scientific">Bacteroides fragilis</name>
    <dbReference type="NCBI Taxonomy" id="817"/>
    <lineage>
        <taxon>Bacteria</taxon>
        <taxon>Pseudomonadati</taxon>
        <taxon>Bacteroidota</taxon>
        <taxon>Bacteroidia</taxon>
        <taxon>Bacteroidales</taxon>
        <taxon>Bacteroidaceae</taxon>
        <taxon>Bacteroides</taxon>
    </lineage>
</organism>
<comment type="caution">
    <text evidence="1">The sequence shown here is derived from an EMBL/GenBank/DDBJ whole genome shotgun (WGS) entry which is preliminary data.</text>
</comment>